<accession>A0A518BZW8</accession>
<evidence type="ECO:0000256" key="2">
    <source>
        <dbReference type="SAM" id="Phobius"/>
    </source>
</evidence>
<feature type="transmembrane region" description="Helical" evidence="2">
    <location>
        <begin position="12"/>
        <end position="35"/>
    </location>
</feature>
<sequence>MSVLARPTASQDFGTFGVTLILSVLLHLLIIMGMYQDASVVLERDTLRPRDQKTRIEPGDTPPSTARVAWIAREDYQAIMARQSTTEQPALQATADPTPDAQANPLPTSPENNTPSDQTTPLSQSVPVPPTDQTAQPEASGDTLPRNEQTPLPEPAPPQNTPPSSTATAGEPGPENPTSLPKDEREAPPTRIEREIAVKPGNRVEARQGLVIQTRLPRFTVAARAVLPQRNPVVIITFNTDGQVIHVDWIRKSGHALHDSPIESSLYQWEASGPLLERAESPIEVEMKILLLRESRGSSED</sequence>
<keyword evidence="2" id="KW-0472">Membrane</keyword>
<evidence type="ECO:0000313" key="4">
    <source>
        <dbReference type="Proteomes" id="UP000320386"/>
    </source>
</evidence>
<protein>
    <recommendedName>
        <fullName evidence="5">TonB C-terminal domain-containing protein</fullName>
    </recommendedName>
</protein>
<proteinExistence type="predicted"/>
<name>A0A518BZW8_9BACT</name>
<keyword evidence="4" id="KW-1185">Reference proteome</keyword>
<gene>
    <name evidence="3" type="ORF">Pan265_23650</name>
</gene>
<dbReference type="OrthoDB" id="9911026at2"/>
<dbReference type="EMBL" id="CP036280">
    <property type="protein sequence ID" value="QDU72499.1"/>
    <property type="molecule type" value="Genomic_DNA"/>
</dbReference>
<feature type="compositionally biased region" description="Polar residues" evidence="1">
    <location>
        <begin position="105"/>
        <end position="137"/>
    </location>
</feature>
<feature type="compositionally biased region" description="Pro residues" evidence="1">
    <location>
        <begin position="152"/>
        <end position="161"/>
    </location>
</feature>
<evidence type="ECO:0000256" key="1">
    <source>
        <dbReference type="SAM" id="MobiDB-lite"/>
    </source>
</evidence>
<feature type="region of interest" description="Disordered" evidence="1">
    <location>
        <begin position="85"/>
        <end position="200"/>
    </location>
</feature>
<reference evidence="3 4" key="1">
    <citation type="submission" date="2019-02" db="EMBL/GenBank/DDBJ databases">
        <title>Deep-cultivation of Planctomycetes and their phenomic and genomic characterization uncovers novel biology.</title>
        <authorList>
            <person name="Wiegand S."/>
            <person name="Jogler M."/>
            <person name="Boedeker C."/>
            <person name="Pinto D."/>
            <person name="Vollmers J."/>
            <person name="Rivas-Marin E."/>
            <person name="Kohn T."/>
            <person name="Peeters S.H."/>
            <person name="Heuer A."/>
            <person name="Rast P."/>
            <person name="Oberbeckmann S."/>
            <person name="Bunk B."/>
            <person name="Jeske O."/>
            <person name="Meyerdierks A."/>
            <person name="Storesund J.E."/>
            <person name="Kallscheuer N."/>
            <person name="Luecker S."/>
            <person name="Lage O.M."/>
            <person name="Pohl T."/>
            <person name="Merkel B.J."/>
            <person name="Hornburger P."/>
            <person name="Mueller R.-W."/>
            <person name="Bruemmer F."/>
            <person name="Labrenz M."/>
            <person name="Spormann A.M."/>
            <person name="Op den Camp H."/>
            <person name="Overmann J."/>
            <person name="Amann R."/>
            <person name="Jetten M.S.M."/>
            <person name="Mascher T."/>
            <person name="Medema M.H."/>
            <person name="Devos D.P."/>
            <person name="Kaster A.-K."/>
            <person name="Ovreas L."/>
            <person name="Rohde M."/>
            <person name="Galperin M.Y."/>
            <person name="Jogler C."/>
        </authorList>
    </citation>
    <scope>NUCLEOTIDE SEQUENCE [LARGE SCALE GENOMIC DNA]</scope>
    <source>
        <strain evidence="3 4">Pan265</strain>
    </source>
</reference>
<dbReference type="Proteomes" id="UP000320386">
    <property type="component" value="Chromosome"/>
</dbReference>
<feature type="compositionally biased region" description="Basic and acidic residues" evidence="1">
    <location>
        <begin position="181"/>
        <end position="200"/>
    </location>
</feature>
<dbReference type="AlphaFoldDB" id="A0A518BZW8"/>
<evidence type="ECO:0000313" key="3">
    <source>
        <dbReference type="EMBL" id="QDU72499.1"/>
    </source>
</evidence>
<evidence type="ECO:0008006" key="5">
    <source>
        <dbReference type="Google" id="ProtNLM"/>
    </source>
</evidence>
<keyword evidence="2" id="KW-0812">Transmembrane</keyword>
<dbReference type="RefSeq" id="WP_145446669.1">
    <property type="nucleotide sequence ID" value="NZ_CP036280.1"/>
</dbReference>
<keyword evidence="2" id="KW-1133">Transmembrane helix</keyword>
<dbReference type="KEGG" id="mcad:Pan265_23650"/>
<organism evidence="3 4">
    <name type="scientific">Mucisphaera calidilacus</name>
    <dbReference type="NCBI Taxonomy" id="2527982"/>
    <lineage>
        <taxon>Bacteria</taxon>
        <taxon>Pseudomonadati</taxon>
        <taxon>Planctomycetota</taxon>
        <taxon>Phycisphaerae</taxon>
        <taxon>Phycisphaerales</taxon>
        <taxon>Phycisphaeraceae</taxon>
        <taxon>Mucisphaera</taxon>
    </lineage>
</organism>